<dbReference type="GO" id="GO:0003676">
    <property type="term" value="F:nucleic acid binding"/>
    <property type="evidence" value="ECO:0007669"/>
    <property type="project" value="InterPro"/>
</dbReference>
<accession>A0A4Y2JR27</accession>
<gene>
    <name evidence="3" type="ORF">AVEN_240725_1</name>
</gene>
<dbReference type="InterPro" id="IPR001878">
    <property type="entry name" value="Znf_CCHC"/>
</dbReference>
<dbReference type="GO" id="GO:0008270">
    <property type="term" value="F:zinc ion binding"/>
    <property type="evidence" value="ECO:0007669"/>
    <property type="project" value="InterPro"/>
</dbReference>
<evidence type="ECO:0000259" key="2">
    <source>
        <dbReference type="SMART" id="SM00343"/>
    </source>
</evidence>
<proteinExistence type="predicted"/>
<comment type="caution">
    <text evidence="3">The sequence shown here is derived from an EMBL/GenBank/DDBJ whole genome shotgun (WGS) entry which is preliminary data.</text>
</comment>
<dbReference type="SUPFAM" id="SSF57756">
    <property type="entry name" value="Retrovirus zinc finger-like domains"/>
    <property type="match status" value="1"/>
</dbReference>
<organism evidence="3 4">
    <name type="scientific">Araneus ventricosus</name>
    <name type="common">Orbweaver spider</name>
    <name type="synonym">Epeira ventricosa</name>
    <dbReference type="NCBI Taxonomy" id="182803"/>
    <lineage>
        <taxon>Eukaryota</taxon>
        <taxon>Metazoa</taxon>
        <taxon>Ecdysozoa</taxon>
        <taxon>Arthropoda</taxon>
        <taxon>Chelicerata</taxon>
        <taxon>Arachnida</taxon>
        <taxon>Araneae</taxon>
        <taxon>Araneomorphae</taxon>
        <taxon>Entelegynae</taxon>
        <taxon>Araneoidea</taxon>
        <taxon>Araneidae</taxon>
        <taxon>Araneus</taxon>
    </lineage>
</organism>
<evidence type="ECO:0000313" key="3">
    <source>
        <dbReference type="EMBL" id="GBM92414.1"/>
    </source>
</evidence>
<dbReference type="InterPro" id="IPR036875">
    <property type="entry name" value="Znf_CCHC_sf"/>
</dbReference>
<dbReference type="InterPro" id="IPR006579">
    <property type="entry name" value="Pre_C2HC_dom"/>
</dbReference>
<feature type="region of interest" description="Disordered" evidence="1">
    <location>
        <begin position="412"/>
        <end position="436"/>
    </location>
</feature>
<feature type="domain" description="CCHC-type" evidence="2">
    <location>
        <begin position="333"/>
        <end position="349"/>
    </location>
</feature>
<reference evidence="3 4" key="1">
    <citation type="journal article" date="2019" name="Sci. Rep.">
        <title>Orb-weaving spider Araneus ventricosus genome elucidates the spidroin gene catalogue.</title>
        <authorList>
            <person name="Kono N."/>
            <person name="Nakamura H."/>
            <person name="Ohtoshi R."/>
            <person name="Moran D.A.P."/>
            <person name="Shinohara A."/>
            <person name="Yoshida Y."/>
            <person name="Fujiwara M."/>
            <person name="Mori M."/>
            <person name="Tomita M."/>
            <person name="Arakawa K."/>
        </authorList>
    </citation>
    <scope>NUCLEOTIDE SEQUENCE [LARGE SCALE GENOMIC DNA]</scope>
</reference>
<feature type="domain" description="CCHC-type" evidence="2">
    <location>
        <begin position="352"/>
        <end position="367"/>
    </location>
</feature>
<feature type="domain" description="CCHC-type" evidence="2">
    <location>
        <begin position="375"/>
        <end position="393"/>
    </location>
</feature>
<dbReference type="SMART" id="SM00343">
    <property type="entry name" value="ZnF_C2HC"/>
    <property type="match status" value="3"/>
</dbReference>
<dbReference type="AlphaFoldDB" id="A0A4Y2JR27"/>
<keyword evidence="4" id="KW-1185">Reference proteome</keyword>
<dbReference type="Proteomes" id="UP000499080">
    <property type="component" value="Unassembled WGS sequence"/>
</dbReference>
<dbReference type="OrthoDB" id="8123891at2759"/>
<name>A0A4Y2JR27_ARAVE</name>
<dbReference type="EMBL" id="BGPR01003786">
    <property type="protein sequence ID" value="GBM92414.1"/>
    <property type="molecule type" value="Genomic_DNA"/>
</dbReference>
<evidence type="ECO:0000313" key="4">
    <source>
        <dbReference type="Proteomes" id="UP000499080"/>
    </source>
</evidence>
<dbReference type="Gene3D" id="4.10.60.10">
    <property type="entry name" value="Zinc finger, CCHC-type"/>
    <property type="match status" value="1"/>
</dbReference>
<dbReference type="Pfam" id="PF07530">
    <property type="entry name" value="PRE_C2HC"/>
    <property type="match status" value="1"/>
</dbReference>
<feature type="compositionally biased region" description="Basic and acidic residues" evidence="1">
    <location>
        <begin position="414"/>
        <end position="429"/>
    </location>
</feature>
<evidence type="ECO:0000256" key="1">
    <source>
        <dbReference type="SAM" id="MobiDB-lite"/>
    </source>
</evidence>
<protein>
    <recommendedName>
        <fullName evidence="2">CCHC-type domain-containing protein</fullName>
    </recommendedName>
</protein>
<sequence>MAETAENDPLKEIMEEYWKNKEGKPPTEGDLEMCAKIQDIVEKKIFTRKHLRKSSKQLKIAVPGSEAAIKATAERNKAVEGMACLDRIRNSYGRCPVWNCEKHPSKNGDYESEMDMYSATDTASEADDEALPAKWKDKGTIHGRYKTVSPRKAARPTTMEVDPTPVETKNKYSQLAEENTYPATISLKPQGNYKQLIKEIYEKFPGTENRWFHDYINIKPPSEESRVQILAFLNEKKAEYLLNEASSERPLKIVIKQLSEETDPQDIVDDLASRGYVINRISQMRNYKLKKLLPMFLLEIKKVGNYKNIFNERSICYFRTKIETFRRKGKPIICYNCSGFYHAARNCHLKPKCIKCGEEHATRECSIKEKLPVPKCVNCGESGHIAAWKGCKAFPVIAKPASKRTIRSYTDVAAGKREKTPGRTAEERPSTSQDIPDLKESLQAIKELKSILGEFPTLLEAMRLCKKAKTKQEKILIILNALVSD</sequence>